<reference evidence="2 3" key="1">
    <citation type="journal article" date="2017" name="Gigascience">
        <title>Draft genome of the honey bee ectoparasitic mite, Tropilaelaps mercedesae, is shaped by the parasitic life history.</title>
        <authorList>
            <person name="Dong X."/>
            <person name="Armstrong S.D."/>
            <person name="Xia D."/>
            <person name="Makepeace B.L."/>
            <person name="Darby A.C."/>
            <person name="Kadowaki T."/>
        </authorList>
    </citation>
    <scope>NUCLEOTIDE SEQUENCE [LARGE SCALE GENOMIC DNA]</scope>
    <source>
        <strain evidence="2">Wuxi-XJTLU</strain>
    </source>
</reference>
<name>A0A1V9X027_9ACAR</name>
<dbReference type="PANTHER" id="PTHR14907:SF2">
    <property type="entry name" value="SUPPRESSOR APC DOMAIN-CONTAINING PROTEIN 2"/>
    <property type="match status" value="1"/>
</dbReference>
<dbReference type="AlphaFoldDB" id="A0A1V9X027"/>
<proteinExistence type="predicted"/>
<dbReference type="OrthoDB" id="10035013at2759"/>
<evidence type="ECO:0000313" key="3">
    <source>
        <dbReference type="Proteomes" id="UP000192247"/>
    </source>
</evidence>
<organism evidence="2 3">
    <name type="scientific">Tropilaelaps mercedesae</name>
    <dbReference type="NCBI Taxonomy" id="418985"/>
    <lineage>
        <taxon>Eukaryota</taxon>
        <taxon>Metazoa</taxon>
        <taxon>Ecdysozoa</taxon>
        <taxon>Arthropoda</taxon>
        <taxon>Chelicerata</taxon>
        <taxon>Arachnida</taxon>
        <taxon>Acari</taxon>
        <taxon>Parasitiformes</taxon>
        <taxon>Mesostigmata</taxon>
        <taxon>Gamasina</taxon>
        <taxon>Dermanyssoidea</taxon>
        <taxon>Laelapidae</taxon>
        <taxon>Tropilaelaps</taxon>
    </lineage>
</organism>
<dbReference type="PANTHER" id="PTHR14907">
    <property type="entry name" value="FI14130P"/>
    <property type="match status" value="1"/>
</dbReference>
<evidence type="ECO:0000256" key="1">
    <source>
        <dbReference type="SAM" id="MobiDB-lite"/>
    </source>
</evidence>
<protein>
    <recommendedName>
        <fullName evidence="4">Suppressor APC domain-containing protein 2-like</fullName>
    </recommendedName>
</protein>
<dbReference type="Pfam" id="PF11414">
    <property type="entry name" value="Suppressor_APC"/>
    <property type="match status" value="1"/>
</dbReference>
<keyword evidence="3" id="KW-1185">Reference proteome</keyword>
<evidence type="ECO:0000313" key="2">
    <source>
        <dbReference type="EMBL" id="OQR66746.1"/>
    </source>
</evidence>
<dbReference type="EMBL" id="MNPL01031247">
    <property type="protein sequence ID" value="OQR66746.1"/>
    <property type="molecule type" value="Genomic_DNA"/>
</dbReference>
<feature type="non-terminal residue" evidence="2">
    <location>
        <position position="81"/>
    </location>
</feature>
<comment type="caution">
    <text evidence="2">The sequence shown here is derived from an EMBL/GenBank/DDBJ whole genome shotgun (WGS) entry which is preliminary data.</text>
</comment>
<gene>
    <name evidence="2" type="ORF">BIW11_13952</name>
</gene>
<feature type="region of interest" description="Disordered" evidence="1">
    <location>
        <begin position="1"/>
        <end position="21"/>
    </location>
</feature>
<dbReference type="Proteomes" id="UP000192247">
    <property type="component" value="Unassembled WGS sequence"/>
</dbReference>
<dbReference type="InParanoid" id="A0A1V9X027"/>
<evidence type="ECO:0008006" key="4">
    <source>
        <dbReference type="Google" id="ProtNLM"/>
    </source>
</evidence>
<accession>A0A1V9X027</accession>
<sequence>MCLPPGGLKPEKPPRRREPRRHTLAHGIEYGMIRRLKLLEEEREVLQKGLQAVERARDWYLRQIGIVQDKLQATSHGHANP</sequence>
<dbReference type="InterPro" id="IPR026828">
    <property type="entry name" value="SAPC2_1/2"/>
</dbReference>